<reference evidence="3 4" key="1">
    <citation type="journal article" date="2024" name="Nat. Commun.">
        <title>Phylogenomics reveals the evolutionary origins of lichenization in chlorophyte algae.</title>
        <authorList>
            <person name="Puginier C."/>
            <person name="Libourel C."/>
            <person name="Otte J."/>
            <person name="Skaloud P."/>
            <person name="Haon M."/>
            <person name="Grisel S."/>
            <person name="Petersen M."/>
            <person name="Berrin J.G."/>
            <person name="Delaux P.M."/>
            <person name="Dal Grande F."/>
            <person name="Keller J."/>
        </authorList>
    </citation>
    <scope>NUCLEOTIDE SEQUENCE [LARGE SCALE GENOMIC DNA]</scope>
    <source>
        <strain evidence="3 4">SAG 2043</strain>
    </source>
</reference>
<dbReference type="InterPro" id="IPR004328">
    <property type="entry name" value="BRO1_dom"/>
</dbReference>
<feature type="domain" description="BRO1" evidence="2">
    <location>
        <begin position="3"/>
        <end position="394"/>
    </location>
</feature>
<dbReference type="PANTHER" id="PTHR23032">
    <property type="entry name" value="BRO1 DOMAIN-CONTAINING PROTEIN BROX"/>
    <property type="match status" value="1"/>
</dbReference>
<evidence type="ECO:0000313" key="4">
    <source>
        <dbReference type="Proteomes" id="UP001489004"/>
    </source>
</evidence>
<accession>A0AAW1Q390</accession>
<dbReference type="AlphaFoldDB" id="A0AAW1Q390"/>
<proteinExistence type="inferred from homology"/>
<dbReference type="Pfam" id="PF03097">
    <property type="entry name" value="BRO1"/>
    <property type="match status" value="1"/>
</dbReference>
<sequence length="394" mass="44053">MVSSLTAGRQSTDVKVQPRICLLFEDHWDQCITKTFKFDSLKLKESSEALTLEHMRELTSLRARSVGKAGAQEGLGFKDWTTTYFEQYITFLANLMEKAEAVLEQGDNCTFEYTSPLAGQPKTFYKLKGLQVELAMALLLYASALRQQAYTVVTSLEVTSLESSEPNNLKEDHTDHLAAATLLRKAAGIYDHVKDTILVGIRDDLPPDRPAEVLPSMVEVLSKATLAEAQAVTANRAEMKGTSPSLVTALHRGTSDMFEEAAGVLKQHTGDFNTISQNLRKFLALSSTLHELRAWKAWAAYERSQQSPGVSVANLQAASQCIRECLPVVEEHAKWRQVFQAEARQVDEQLEICDRERQVVYFQSVAKQPSKLPLAKVIVNAIKYEPKQLFHSFI</sequence>
<dbReference type="PANTHER" id="PTHR23032:SF20">
    <property type="entry name" value="ENDOSOMAL TARGETING BRO1-LIKE DOMAIN-CONTAINING PROTEIN"/>
    <property type="match status" value="1"/>
</dbReference>
<dbReference type="Gene3D" id="1.25.40.280">
    <property type="entry name" value="alix/aip1 like domains"/>
    <property type="match status" value="1"/>
</dbReference>
<keyword evidence="4" id="KW-1185">Reference proteome</keyword>
<protein>
    <recommendedName>
        <fullName evidence="2">BRO1 domain-containing protein</fullName>
    </recommendedName>
</protein>
<comment type="caution">
    <text evidence="3">The sequence shown here is derived from an EMBL/GenBank/DDBJ whole genome shotgun (WGS) entry which is preliminary data.</text>
</comment>
<evidence type="ECO:0000256" key="1">
    <source>
        <dbReference type="ARBA" id="ARBA00008901"/>
    </source>
</evidence>
<comment type="similarity">
    <text evidence="1">Belongs to the BROX family.</text>
</comment>
<dbReference type="SMART" id="SM01041">
    <property type="entry name" value="BRO1"/>
    <property type="match status" value="1"/>
</dbReference>
<dbReference type="InterPro" id="IPR038898">
    <property type="entry name" value="BROX"/>
</dbReference>
<gene>
    <name evidence="3" type="ORF">WJX72_003570</name>
</gene>
<dbReference type="InterPro" id="IPR038499">
    <property type="entry name" value="BRO1_sf"/>
</dbReference>
<dbReference type="EMBL" id="JALJOR010000005">
    <property type="protein sequence ID" value="KAK9816675.1"/>
    <property type="molecule type" value="Genomic_DNA"/>
</dbReference>
<dbReference type="Proteomes" id="UP001489004">
    <property type="component" value="Unassembled WGS sequence"/>
</dbReference>
<name>A0AAW1Q390_9CHLO</name>
<dbReference type="PROSITE" id="PS51180">
    <property type="entry name" value="BRO1"/>
    <property type="match status" value="1"/>
</dbReference>
<evidence type="ECO:0000259" key="2">
    <source>
        <dbReference type="PROSITE" id="PS51180"/>
    </source>
</evidence>
<evidence type="ECO:0000313" key="3">
    <source>
        <dbReference type="EMBL" id="KAK9816675.1"/>
    </source>
</evidence>
<organism evidence="3 4">
    <name type="scientific">[Myrmecia] bisecta</name>
    <dbReference type="NCBI Taxonomy" id="41462"/>
    <lineage>
        <taxon>Eukaryota</taxon>
        <taxon>Viridiplantae</taxon>
        <taxon>Chlorophyta</taxon>
        <taxon>core chlorophytes</taxon>
        <taxon>Trebouxiophyceae</taxon>
        <taxon>Trebouxiales</taxon>
        <taxon>Trebouxiaceae</taxon>
        <taxon>Myrmecia</taxon>
    </lineage>
</organism>